<name>A0A0S2FHL6_LYSAN</name>
<sequence length="72" mass="7486">MLDVVQPVSDDLADFERSRADAFAAPSLDGARGDAPSISKFFGGKVGLAHCNNSSHAMAPMCIRGEASYKAG</sequence>
<reference evidence="1 2" key="1">
    <citation type="journal article" date="2015" name="BMC Genomics">
        <title>Comparative genomics and metabolic profiling of the genus Lysobacter.</title>
        <authorList>
            <person name="de Bruijn I."/>
            <person name="Cheng X."/>
            <person name="de Jager V."/>
            <person name="Exposito R.G."/>
            <person name="Watrous J."/>
            <person name="Patel N."/>
            <person name="Postma J."/>
            <person name="Dorrestein P.C."/>
            <person name="Kobayashi D."/>
            <person name="Raaijmakers J.M."/>
        </authorList>
    </citation>
    <scope>NUCLEOTIDE SEQUENCE [LARGE SCALE GENOMIC DNA]</scope>
    <source>
        <strain evidence="1 2">76</strain>
    </source>
</reference>
<dbReference type="Proteomes" id="UP000060787">
    <property type="component" value="Chromosome"/>
</dbReference>
<dbReference type="EMBL" id="CP011129">
    <property type="protein sequence ID" value="ALN83032.1"/>
    <property type="molecule type" value="Genomic_DNA"/>
</dbReference>
<keyword evidence="2" id="KW-1185">Reference proteome</keyword>
<evidence type="ECO:0000313" key="1">
    <source>
        <dbReference type="EMBL" id="ALN83032.1"/>
    </source>
</evidence>
<protein>
    <submittedName>
        <fullName evidence="1">Uncharacterized protein</fullName>
    </submittedName>
</protein>
<dbReference type="AlphaFoldDB" id="A0A0S2FHL6"/>
<gene>
    <name evidence="1" type="ORF">LA76x_4930</name>
</gene>
<proteinExistence type="predicted"/>
<evidence type="ECO:0000313" key="2">
    <source>
        <dbReference type="Proteomes" id="UP000060787"/>
    </source>
</evidence>
<dbReference type="KEGG" id="lab:LA76x_4930"/>
<organism evidence="1 2">
    <name type="scientific">Lysobacter antibioticus</name>
    <dbReference type="NCBI Taxonomy" id="84531"/>
    <lineage>
        <taxon>Bacteria</taxon>
        <taxon>Pseudomonadati</taxon>
        <taxon>Pseudomonadota</taxon>
        <taxon>Gammaproteobacteria</taxon>
        <taxon>Lysobacterales</taxon>
        <taxon>Lysobacteraceae</taxon>
        <taxon>Lysobacter</taxon>
    </lineage>
</organism>
<accession>A0A0S2FHL6</accession>